<evidence type="ECO:0000313" key="1">
    <source>
        <dbReference type="EMBL" id="MDT8896649.1"/>
    </source>
</evidence>
<comment type="caution">
    <text evidence="1">The sequence shown here is derived from an EMBL/GenBank/DDBJ whole genome shotgun (WGS) entry which is preliminary data.</text>
</comment>
<dbReference type="Proteomes" id="UP001254165">
    <property type="component" value="Unassembled WGS sequence"/>
</dbReference>
<protein>
    <submittedName>
        <fullName evidence="1">Uncharacterized protein</fullName>
    </submittedName>
</protein>
<keyword evidence="2" id="KW-1185">Reference proteome</keyword>
<dbReference type="RefSeq" id="WP_315623070.1">
    <property type="nucleotide sequence ID" value="NZ_JAUHMF010000001.1"/>
</dbReference>
<name>A0ABU3NII0_9CHLR</name>
<organism evidence="1 2">
    <name type="scientific">Thermanaerothrix solaris</name>
    <dbReference type="NCBI Taxonomy" id="3058434"/>
    <lineage>
        <taxon>Bacteria</taxon>
        <taxon>Bacillati</taxon>
        <taxon>Chloroflexota</taxon>
        <taxon>Anaerolineae</taxon>
        <taxon>Anaerolineales</taxon>
        <taxon>Anaerolineaceae</taxon>
        <taxon>Thermanaerothrix</taxon>
    </lineage>
</organism>
<accession>A0ABU3NII0</accession>
<evidence type="ECO:0000313" key="2">
    <source>
        <dbReference type="Proteomes" id="UP001254165"/>
    </source>
</evidence>
<proteinExistence type="predicted"/>
<dbReference type="EMBL" id="JAUHMF010000001">
    <property type="protein sequence ID" value="MDT8896649.1"/>
    <property type="molecule type" value="Genomic_DNA"/>
</dbReference>
<reference evidence="1 2" key="1">
    <citation type="submission" date="2023-07" db="EMBL/GenBank/DDBJ databases">
        <title>Novel species of Thermanaerothrix with wide hydrolytic capabilities.</title>
        <authorList>
            <person name="Zayulina K.S."/>
            <person name="Podosokorskaya O.A."/>
            <person name="Elcheninov A.G."/>
        </authorList>
    </citation>
    <scope>NUCLEOTIDE SEQUENCE [LARGE SCALE GENOMIC DNA]</scope>
    <source>
        <strain evidence="1 2">4228-RoL</strain>
    </source>
</reference>
<gene>
    <name evidence="1" type="ORF">QYE77_00090</name>
</gene>
<sequence length="90" mass="10379">MPRIVLWNPPAHRPAYRLMDWDGNVLEEGPMLTADEVYCDLCNKHVPLNPAPMVGSYVLCLDCLEKVEPGWREQITPLLETIWRDQMASE</sequence>